<dbReference type="InterPro" id="IPR035461">
    <property type="entry name" value="GmhA/DiaA"/>
</dbReference>
<dbReference type="InterPro" id="IPR001347">
    <property type="entry name" value="SIS_dom"/>
</dbReference>
<dbReference type="InterPro" id="IPR050099">
    <property type="entry name" value="SIS_GmhA/DiaA_subfam"/>
</dbReference>
<dbReference type="CDD" id="cd05006">
    <property type="entry name" value="SIS_GmhA"/>
    <property type="match status" value="1"/>
</dbReference>
<dbReference type="EMBL" id="OB678795">
    <property type="protein sequence ID" value="CAD7236399.1"/>
    <property type="molecule type" value="Genomic_DNA"/>
</dbReference>
<dbReference type="PANTHER" id="PTHR30390">
    <property type="entry name" value="SEDOHEPTULOSE 7-PHOSPHATE ISOMERASE / DNAA INITIATOR-ASSOCIATING FACTOR FOR REPLICATION INITIATION"/>
    <property type="match status" value="1"/>
</dbReference>
<dbReference type="GO" id="GO:0097367">
    <property type="term" value="F:carbohydrate derivative binding"/>
    <property type="evidence" value="ECO:0007669"/>
    <property type="project" value="InterPro"/>
</dbReference>
<name>A0A7R8WRB6_9CRUS</name>
<dbReference type="OrthoDB" id="10064079at2759"/>
<sequence length="128" mass="13891">MAVKLKDERPPIAALALSLDSSALTATANDFGFDQIYQRQVRALGYAGDLAVGLSTSGNSENILNGLKKARRMGMKTVGWSGKTGGKMPQHCDLMLCIEETDPGRIQEMHITMGHIFVGMLERRLGLV</sequence>
<dbReference type="AlphaFoldDB" id="A0A7R8WRB6"/>
<dbReference type="GO" id="GO:1901135">
    <property type="term" value="P:carbohydrate derivative metabolic process"/>
    <property type="evidence" value="ECO:0007669"/>
    <property type="project" value="InterPro"/>
</dbReference>
<dbReference type="InterPro" id="IPR046348">
    <property type="entry name" value="SIS_dom_sf"/>
</dbReference>
<reference evidence="1" key="1">
    <citation type="submission" date="2020-11" db="EMBL/GenBank/DDBJ databases">
        <authorList>
            <person name="Tran Van P."/>
        </authorList>
    </citation>
    <scope>NUCLEOTIDE SEQUENCE</scope>
</reference>
<dbReference type="Gene3D" id="3.40.50.10490">
    <property type="entry name" value="Glucose-6-phosphate isomerase like protein, domain 1"/>
    <property type="match status" value="1"/>
</dbReference>
<organism evidence="1">
    <name type="scientific">Cyprideis torosa</name>
    <dbReference type="NCBI Taxonomy" id="163714"/>
    <lineage>
        <taxon>Eukaryota</taxon>
        <taxon>Metazoa</taxon>
        <taxon>Ecdysozoa</taxon>
        <taxon>Arthropoda</taxon>
        <taxon>Crustacea</taxon>
        <taxon>Oligostraca</taxon>
        <taxon>Ostracoda</taxon>
        <taxon>Podocopa</taxon>
        <taxon>Podocopida</taxon>
        <taxon>Cytherocopina</taxon>
        <taxon>Cytheroidea</taxon>
        <taxon>Cytherideidae</taxon>
        <taxon>Cyprideis</taxon>
    </lineage>
</organism>
<accession>A0A7R8WRB6</accession>
<gene>
    <name evidence="1" type="ORF">CTOB1V02_LOCUS14214</name>
</gene>
<dbReference type="Pfam" id="PF13580">
    <property type="entry name" value="SIS_2"/>
    <property type="match status" value="1"/>
</dbReference>
<dbReference type="SUPFAM" id="SSF53697">
    <property type="entry name" value="SIS domain"/>
    <property type="match status" value="1"/>
</dbReference>
<protein>
    <submittedName>
        <fullName evidence="1">Uncharacterized protein</fullName>
    </submittedName>
</protein>
<proteinExistence type="predicted"/>
<dbReference type="PROSITE" id="PS51464">
    <property type="entry name" value="SIS"/>
    <property type="match status" value="1"/>
</dbReference>
<evidence type="ECO:0000313" key="1">
    <source>
        <dbReference type="EMBL" id="CAD7236399.1"/>
    </source>
</evidence>